<evidence type="ECO:0000313" key="3">
    <source>
        <dbReference type="Proteomes" id="UP000619265"/>
    </source>
</evidence>
<gene>
    <name evidence="2" type="ORF">F2P56_009970</name>
</gene>
<keyword evidence="1" id="KW-0812">Transmembrane</keyword>
<evidence type="ECO:0000313" key="2">
    <source>
        <dbReference type="EMBL" id="KAF5473354.1"/>
    </source>
</evidence>
<dbReference type="EMBL" id="LIHL02000004">
    <property type="protein sequence ID" value="KAF5473354.1"/>
    <property type="molecule type" value="Genomic_DNA"/>
</dbReference>
<dbReference type="Proteomes" id="UP000619265">
    <property type="component" value="Unassembled WGS sequence"/>
</dbReference>
<keyword evidence="1" id="KW-1133">Transmembrane helix</keyword>
<proteinExistence type="predicted"/>
<feature type="transmembrane region" description="Helical" evidence="1">
    <location>
        <begin position="61"/>
        <end position="80"/>
    </location>
</feature>
<keyword evidence="1" id="KW-0472">Membrane</keyword>
<accession>A0A833XXD0</accession>
<name>A0A833XXD0_JUGRE</name>
<sequence>MNPTRHKCWIEARVLRPAACQNHVRYGVCCTFSTFPFFDVKFVSWMGKYSDWLDSVFSFKLYAFFVQPSYLVLCVSLELLMGLWRIHVHDGCTGDLCNS</sequence>
<evidence type="ECO:0000256" key="1">
    <source>
        <dbReference type="SAM" id="Phobius"/>
    </source>
</evidence>
<dbReference type="AlphaFoldDB" id="A0A833XXD0"/>
<protein>
    <submittedName>
        <fullName evidence="2">Uncharacterized protein</fullName>
    </submittedName>
</protein>
<reference evidence="2" key="2">
    <citation type="submission" date="2020-03" db="EMBL/GenBank/DDBJ databases">
        <title>Walnut 2.0.</title>
        <authorList>
            <person name="Marrano A."/>
            <person name="Britton M."/>
            <person name="Zimin A.V."/>
            <person name="Zaini P.A."/>
            <person name="Workman R."/>
            <person name="Puiu D."/>
            <person name="Bianco L."/>
            <person name="Allen B.J."/>
            <person name="Troggio M."/>
            <person name="Leslie C.A."/>
            <person name="Timp W."/>
            <person name="Dendekar A."/>
            <person name="Salzberg S.L."/>
            <person name="Neale D.B."/>
        </authorList>
    </citation>
    <scope>NUCLEOTIDE SEQUENCE</scope>
    <source>
        <tissue evidence="2">Leaves</tissue>
    </source>
</reference>
<reference evidence="2" key="1">
    <citation type="submission" date="2015-10" db="EMBL/GenBank/DDBJ databases">
        <authorList>
            <person name="Martinez-Garcia P.J."/>
            <person name="Crepeau M.W."/>
            <person name="Puiu D."/>
            <person name="Gonzalez-Ibeas D."/>
            <person name="Whalen J."/>
            <person name="Stevens K."/>
            <person name="Paul R."/>
            <person name="Butterfield T."/>
            <person name="Britton M."/>
            <person name="Reagan R."/>
            <person name="Chakraborty S."/>
            <person name="Walawage S.L."/>
            <person name="Vasquez-Gross H.A."/>
            <person name="Cardeno C."/>
            <person name="Famula R."/>
            <person name="Pratt K."/>
            <person name="Kuruganti S."/>
            <person name="Aradhya M.K."/>
            <person name="Leslie C.A."/>
            <person name="Dandekar A.M."/>
            <person name="Salzberg S.L."/>
            <person name="Wegrzyn J.L."/>
            <person name="Langley C.H."/>
            <person name="Neale D.B."/>
        </authorList>
    </citation>
    <scope>NUCLEOTIDE SEQUENCE</scope>
    <source>
        <tissue evidence="2">Leaves</tissue>
    </source>
</reference>
<organism evidence="2 3">
    <name type="scientific">Juglans regia</name>
    <name type="common">English walnut</name>
    <dbReference type="NCBI Taxonomy" id="51240"/>
    <lineage>
        <taxon>Eukaryota</taxon>
        <taxon>Viridiplantae</taxon>
        <taxon>Streptophyta</taxon>
        <taxon>Embryophyta</taxon>
        <taxon>Tracheophyta</taxon>
        <taxon>Spermatophyta</taxon>
        <taxon>Magnoliopsida</taxon>
        <taxon>eudicotyledons</taxon>
        <taxon>Gunneridae</taxon>
        <taxon>Pentapetalae</taxon>
        <taxon>rosids</taxon>
        <taxon>fabids</taxon>
        <taxon>Fagales</taxon>
        <taxon>Juglandaceae</taxon>
        <taxon>Juglans</taxon>
    </lineage>
</organism>
<comment type="caution">
    <text evidence="2">The sequence shown here is derived from an EMBL/GenBank/DDBJ whole genome shotgun (WGS) entry which is preliminary data.</text>
</comment>
<dbReference type="Gramene" id="Jr04_19570_p2">
    <property type="protein sequence ID" value="cds.Jr04_19570_p2"/>
    <property type="gene ID" value="Jr04_19570"/>
</dbReference>